<dbReference type="Pfam" id="PF10396">
    <property type="entry name" value="TrmE_N"/>
    <property type="match status" value="1"/>
</dbReference>
<dbReference type="FunFam" id="3.40.50.300:FF:000494">
    <property type="entry name" value="tRNA modification GTPase MnmE"/>
    <property type="match status" value="1"/>
</dbReference>
<comment type="cofactor">
    <cofactor evidence="10">
        <name>K(+)</name>
        <dbReference type="ChEBI" id="CHEBI:29103"/>
    </cofactor>
    <text evidence="10">Binds 1 potassium ion per subunit.</text>
</comment>
<dbReference type="Proteomes" id="UP000217696">
    <property type="component" value="Chromosome"/>
</dbReference>
<dbReference type="GO" id="GO:0005829">
    <property type="term" value="C:cytosol"/>
    <property type="evidence" value="ECO:0007669"/>
    <property type="project" value="TreeGrafter"/>
</dbReference>
<keyword evidence="2 10" id="KW-0963">Cytoplasm</keyword>
<dbReference type="GO" id="GO:0042802">
    <property type="term" value="F:identical protein binding"/>
    <property type="evidence" value="ECO:0007669"/>
    <property type="project" value="UniProtKB-ARBA"/>
</dbReference>
<keyword evidence="3 10" id="KW-0819">tRNA processing</keyword>
<dbReference type="NCBIfam" id="TIGR00450">
    <property type="entry name" value="mnmE_trmE_thdF"/>
    <property type="match status" value="1"/>
</dbReference>
<sequence length="458" mass="50922">MMDFDTIAAVATPLGEGGIAIIRVSGPQAVEAVDKIYKGRNRLSTVDTHTIQYGHLVDNEGDVLEEVMVSVMRAPRTFTKEDVVEINCHGGIVSVKRVLDLVLEQGTRMAEPGEFTKRAFLNGRIDLSQAEAVIDLIRAKTDKAMKVALHQVQGKLSLLIEDLRRQLIQLMAHIEVTIDYPEHDVDDVTRNLLSEKSRWVQEEIEKLLRTAKQGKILREGLSTVIVGRPNVGKSSLLNSLLQEVKAIVTDVPGTTRDIIEEYVNVRGIPLRLVDTAGIRDTEDIVERIGVEKSREMLSKADLVLLVLNHGEELTEEDRNLLQVVQPMNAIIIVNKVDLPQRIDLDNVQKMVGNMPVVMMSIAREEGIERLEEAIASKFFSGSIQSEDLTYVSNARHIQLLREASQVIGEAIEAVEGGLPVDMVAFDIRRTWELLGEVIGDTVSDDLISQIFAQFCLGK</sequence>
<evidence type="ECO:0000256" key="7">
    <source>
        <dbReference type="ARBA" id="ARBA00022842"/>
    </source>
</evidence>
<dbReference type="InterPro" id="IPR025867">
    <property type="entry name" value="MnmE_helical"/>
</dbReference>
<feature type="binding site" evidence="10">
    <location>
        <position position="230"/>
    </location>
    <ligand>
        <name>K(+)</name>
        <dbReference type="ChEBI" id="CHEBI:29103"/>
    </ligand>
</feature>
<dbReference type="Pfam" id="PF01926">
    <property type="entry name" value="MMR_HSR1"/>
    <property type="match status" value="1"/>
</dbReference>
<evidence type="ECO:0000256" key="9">
    <source>
        <dbReference type="ARBA" id="ARBA00023134"/>
    </source>
</evidence>
<feature type="binding site" evidence="10">
    <location>
        <position position="234"/>
    </location>
    <ligand>
        <name>Mg(2+)</name>
        <dbReference type="ChEBI" id="CHEBI:18420"/>
    </ligand>
</feature>
<dbReference type="PRINTS" id="PR00449">
    <property type="entry name" value="RASTRNSFRMNG"/>
</dbReference>
<dbReference type="GO" id="GO:0030488">
    <property type="term" value="P:tRNA methylation"/>
    <property type="evidence" value="ECO:0007669"/>
    <property type="project" value="TreeGrafter"/>
</dbReference>
<comment type="caution">
    <text evidence="10">Lacks conserved residue(s) required for the propagation of feature annotation.</text>
</comment>
<dbReference type="PROSITE" id="PS51709">
    <property type="entry name" value="G_TRME"/>
    <property type="match status" value="1"/>
</dbReference>
<dbReference type="GO" id="GO:0002098">
    <property type="term" value="P:tRNA wobble uridine modification"/>
    <property type="evidence" value="ECO:0007669"/>
    <property type="project" value="TreeGrafter"/>
</dbReference>
<feature type="binding site" evidence="10">
    <location>
        <position position="251"/>
    </location>
    <ligand>
        <name>K(+)</name>
        <dbReference type="ChEBI" id="CHEBI:29103"/>
    </ligand>
</feature>
<evidence type="ECO:0000256" key="2">
    <source>
        <dbReference type="ARBA" id="ARBA00022490"/>
    </source>
</evidence>
<dbReference type="Gene3D" id="3.30.1360.120">
    <property type="entry name" value="Probable tRNA modification gtpase trme, domain 1"/>
    <property type="match status" value="1"/>
</dbReference>
<comment type="subcellular location">
    <subcellularLocation>
        <location evidence="10">Cytoplasm</location>
    </subcellularLocation>
</comment>
<feature type="binding site" evidence="10">
    <location>
        <position position="85"/>
    </location>
    <ligand>
        <name>(6S)-5-formyl-5,6,7,8-tetrahydrofolate</name>
        <dbReference type="ChEBI" id="CHEBI:57457"/>
    </ligand>
</feature>
<comment type="subunit">
    <text evidence="10">Homodimer. Heterotetramer of two MnmE and two MnmG subunits.</text>
</comment>
<evidence type="ECO:0000256" key="6">
    <source>
        <dbReference type="ARBA" id="ARBA00022801"/>
    </source>
</evidence>
<keyword evidence="7 10" id="KW-0460">Magnesium</keyword>
<dbReference type="EMBL" id="AP017312">
    <property type="protein sequence ID" value="BAU26275.1"/>
    <property type="molecule type" value="Genomic_DNA"/>
</dbReference>
<feature type="binding site" evidence="10">
    <location>
        <position position="255"/>
    </location>
    <ligand>
        <name>Mg(2+)</name>
        <dbReference type="ChEBI" id="CHEBI:18420"/>
    </ligand>
</feature>
<evidence type="ECO:0000256" key="3">
    <source>
        <dbReference type="ARBA" id="ARBA00022694"/>
    </source>
</evidence>
<keyword evidence="13" id="KW-1185">Reference proteome</keyword>
<dbReference type="InterPro" id="IPR027417">
    <property type="entry name" value="P-loop_NTPase"/>
</dbReference>
<keyword evidence="8 10" id="KW-0630">Potassium</keyword>
<comment type="similarity">
    <text evidence="1 10 11">Belongs to the TRAFAC class TrmE-Era-EngA-EngB-Septin-like GTPase superfamily. TrmE GTPase family.</text>
</comment>
<accession>A0A0U5C3V0</accession>
<dbReference type="GO" id="GO:0003924">
    <property type="term" value="F:GTPase activity"/>
    <property type="evidence" value="ECO:0007669"/>
    <property type="project" value="UniProtKB-UniRule"/>
</dbReference>
<keyword evidence="4 10" id="KW-0479">Metal-binding</keyword>
<evidence type="ECO:0000313" key="12">
    <source>
        <dbReference type="EMBL" id="BAU26275.1"/>
    </source>
</evidence>
<feature type="binding site" evidence="10">
    <location>
        <position position="458"/>
    </location>
    <ligand>
        <name>(6S)-5-formyl-5,6,7,8-tetrahydrofolate</name>
        <dbReference type="ChEBI" id="CHEBI:57457"/>
    </ligand>
</feature>
<dbReference type="FunFam" id="3.30.1360.120:FF:000003">
    <property type="entry name" value="tRNA modification GTPase MnmE"/>
    <property type="match status" value="1"/>
</dbReference>
<dbReference type="SUPFAM" id="SSF116878">
    <property type="entry name" value="TrmE connector domain"/>
    <property type="match status" value="1"/>
</dbReference>
<dbReference type="InterPro" id="IPR027368">
    <property type="entry name" value="MnmE_dom2"/>
</dbReference>
<dbReference type="HAMAP" id="MF_00379">
    <property type="entry name" value="GTPase_MnmE"/>
    <property type="match status" value="1"/>
</dbReference>
<dbReference type="InterPro" id="IPR018948">
    <property type="entry name" value="GTP-bd_TrmE_N"/>
</dbReference>
<dbReference type="Gene3D" id="1.20.120.430">
    <property type="entry name" value="tRNA modification GTPase MnmE domain 2"/>
    <property type="match status" value="1"/>
</dbReference>
<feature type="binding site" evidence="10">
    <location>
        <begin position="274"/>
        <end position="277"/>
    </location>
    <ligand>
        <name>GTP</name>
        <dbReference type="ChEBI" id="CHEBI:37565"/>
    </ligand>
</feature>
<evidence type="ECO:0000256" key="11">
    <source>
        <dbReference type="RuleBase" id="RU003313"/>
    </source>
</evidence>
<evidence type="ECO:0000256" key="8">
    <source>
        <dbReference type="ARBA" id="ARBA00022958"/>
    </source>
</evidence>
<dbReference type="EC" id="3.6.-.-" evidence="10"/>
<feature type="binding site" evidence="10">
    <location>
        <position position="124"/>
    </location>
    <ligand>
        <name>(6S)-5-formyl-5,6,7,8-tetrahydrofolate</name>
        <dbReference type="ChEBI" id="CHEBI:57457"/>
    </ligand>
</feature>
<dbReference type="InterPro" id="IPR005225">
    <property type="entry name" value="Small_GTP-bd"/>
</dbReference>
<feature type="binding site" evidence="10">
    <location>
        <position position="254"/>
    </location>
    <ligand>
        <name>K(+)</name>
        <dbReference type="ChEBI" id="CHEBI:29103"/>
    </ligand>
</feature>
<dbReference type="PANTHER" id="PTHR42714">
    <property type="entry name" value="TRNA MODIFICATION GTPASE GTPBP3"/>
    <property type="match status" value="1"/>
</dbReference>
<feature type="binding site" evidence="10">
    <location>
        <position position="23"/>
    </location>
    <ligand>
        <name>(6S)-5-formyl-5,6,7,8-tetrahydrofolate</name>
        <dbReference type="ChEBI" id="CHEBI:57457"/>
    </ligand>
</feature>
<dbReference type="Pfam" id="PF12631">
    <property type="entry name" value="MnmE_helical"/>
    <property type="match status" value="1"/>
</dbReference>
<gene>
    <name evidence="10 12" type="primary">mnmE</name>
    <name evidence="10" type="synonym">trmE</name>
    <name evidence="12" type="ORF">CB4_00389</name>
</gene>
<keyword evidence="6 10" id="KW-0378">Hydrolase</keyword>
<evidence type="ECO:0000256" key="4">
    <source>
        <dbReference type="ARBA" id="ARBA00022723"/>
    </source>
</evidence>
<keyword evidence="9 10" id="KW-0342">GTP-binding</keyword>
<dbReference type="NCBIfam" id="NF003661">
    <property type="entry name" value="PRK05291.1-3"/>
    <property type="match status" value="1"/>
</dbReference>
<feature type="binding site" evidence="10">
    <location>
        <begin position="230"/>
        <end position="235"/>
    </location>
    <ligand>
        <name>GTP</name>
        <dbReference type="ChEBI" id="CHEBI:37565"/>
    </ligand>
</feature>
<dbReference type="CDD" id="cd04164">
    <property type="entry name" value="trmE"/>
    <property type="match status" value="1"/>
</dbReference>
<evidence type="ECO:0000256" key="5">
    <source>
        <dbReference type="ARBA" id="ARBA00022741"/>
    </source>
</evidence>
<dbReference type="AlphaFoldDB" id="A0A0U5C3V0"/>
<dbReference type="GO" id="GO:0046872">
    <property type="term" value="F:metal ion binding"/>
    <property type="evidence" value="ECO:0007669"/>
    <property type="project" value="UniProtKB-KW"/>
</dbReference>
<protein>
    <recommendedName>
        <fullName evidence="10">tRNA modification GTPase MnmE</fullName>
        <ecNumber evidence="10">3.6.-.-</ecNumber>
    </recommendedName>
</protein>
<evidence type="ECO:0000313" key="13">
    <source>
        <dbReference type="Proteomes" id="UP000217696"/>
    </source>
</evidence>
<feature type="binding site" evidence="10">
    <location>
        <begin position="249"/>
        <end position="255"/>
    </location>
    <ligand>
        <name>GTP</name>
        <dbReference type="ChEBI" id="CHEBI:37565"/>
    </ligand>
</feature>
<name>A0A0U5C3V0_9BACL</name>
<reference evidence="12 13" key="1">
    <citation type="submission" date="2015-12" db="EMBL/GenBank/DDBJ databases">
        <title>Genome sequence of Aneurinibacillus soli.</title>
        <authorList>
            <person name="Lee J.S."/>
            <person name="Lee K.C."/>
            <person name="Kim K.K."/>
            <person name="Lee B.W."/>
        </authorList>
    </citation>
    <scope>NUCLEOTIDE SEQUENCE [LARGE SCALE GENOMIC DNA]</scope>
    <source>
        <strain evidence="12 13">CB4</strain>
    </source>
</reference>
<organism evidence="12 13">
    <name type="scientific">Aneurinibacillus soli</name>
    <dbReference type="NCBI Taxonomy" id="1500254"/>
    <lineage>
        <taxon>Bacteria</taxon>
        <taxon>Bacillati</taxon>
        <taxon>Bacillota</taxon>
        <taxon>Bacilli</taxon>
        <taxon>Bacillales</taxon>
        <taxon>Paenibacillaceae</taxon>
        <taxon>Aneurinibacillus group</taxon>
        <taxon>Aneurinibacillus</taxon>
    </lineage>
</organism>
<evidence type="ECO:0000256" key="10">
    <source>
        <dbReference type="HAMAP-Rule" id="MF_00379"/>
    </source>
</evidence>
<feature type="binding site" evidence="10">
    <location>
        <position position="249"/>
    </location>
    <ligand>
        <name>K(+)</name>
        <dbReference type="ChEBI" id="CHEBI:29103"/>
    </ligand>
</feature>
<dbReference type="InterPro" id="IPR027266">
    <property type="entry name" value="TrmE/GcvT-like"/>
</dbReference>
<dbReference type="NCBIfam" id="TIGR00231">
    <property type="entry name" value="small_GTP"/>
    <property type="match status" value="1"/>
</dbReference>
<dbReference type="GO" id="GO:0005525">
    <property type="term" value="F:GTP binding"/>
    <property type="evidence" value="ECO:0007669"/>
    <property type="project" value="UniProtKB-UniRule"/>
</dbReference>
<proteinExistence type="inferred from homology"/>
<dbReference type="InterPro" id="IPR031168">
    <property type="entry name" value="G_TrmE"/>
</dbReference>
<dbReference type="CDD" id="cd14858">
    <property type="entry name" value="TrmE_N"/>
    <property type="match status" value="1"/>
</dbReference>
<evidence type="ECO:0000256" key="1">
    <source>
        <dbReference type="ARBA" id="ARBA00011043"/>
    </source>
</evidence>
<dbReference type="InterPro" id="IPR006073">
    <property type="entry name" value="GTP-bd"/>
</dbReference>
<dbReference type="InterPro" id="IPR004520">
    <property type="entry name" value="GTPase_MnmE"/>
</dbReference>
<dbReference type="SUPFAM" id="SSF52540">
    <property type="entry name" value="P-loop containing nucleoside triphosphate hydrolases"/>
    <property type="match status" value="1"/>
</dbReference>
<dbReference type="PANTHER" id="PTHR42714:SF2">
    <property type="entry name" value="TRNA MODIFICATION GTPASE GTPBP3, MITOCHONDRIAL"/>
    <property type="match status" value="1"/>
</dbReference>
<comment type="function">
    <text evidence="10">Exhibits a very high intrinsic GTPase hydrolysis rate. Involved in the addition of a carboxymethylaminomethyl (cmnm) group at the wobble position (U34) of certain tRNAs, forming tRNA-cmnm(5)s(2)U34.</text>
</comment>
<keyword evidence="5 10" id="KW-0547">Nucleotide-binding</keyword>
<dbReference type="Gene3D" id="3.40.50.300">
    <property type="entry name" value="P-loop containing nucleotide triphosphate hydrolases"/>
    <property type="match status" value="1"/>
</dbReference>
<dbReference type="KEGG" id="asoc:CB4_00389"/>